<evidence type="ECO:0008006" key="4">
    <source>
        <dbReference type="Google" id="ProtNLM"/>
    </source>
</evidence>
<feature type="transmembrane region" description="Helical" evidence="1">
    <location>
        <begin position="164"/>
        <end position="184"/>
    </location>
</feature>
<comment type="caution">
    <text evidence="2">The sequence shown here is derived from an EMBL/GenBank/DDBJ whole genome shotgun (WGS) entry which is preliminary data.</text>
</comment>
<dbReference type="NCBIfam" id="NF038012">
    <property type="entry name" value="DMT_1"/>
    <property type="match status" value="1"/>
</dbReference>
<feature type="transmembrane region" description="Helical" evidence="1">
    <location>
        <begin position="196"/>
        <end position="213"/>
    </location>
</feature>
<keyword evidence="1" id="KW-1133">Transmembrane helix</keyword>
<protein>
    <recommendedName>
        <fullName evidence="4">Magnesium transporter NIPA</fullName>
    </recommendedName>
</protein>
<keyword evidence="1" id="KW-0472">Membrane</keyword>
<gene>
    <name evidence="2" type="ORF">CLV35_2552</name>
</gene>
<name>A0A420XPD3_9ACTN</name>
<feature type="transmembrane region" description="Helical" evidence="1">
    <location>
        <begin position="133"/>
        <end position="152"/>
    </location>
</feature>
<dbReference type="EMBL" id="RBWV01000012">
    <property type="protein sequence ID" value="RKS74053.1"/>
    <property type="molecule type" value="Genomic_DNA"/>
</dbReference>
<accession>A0A420XPD3</accession>
<dbReference type="OrthoDB" id="4571836at2"/>
<evidence type="ECO:0000313" key="2">
    <source>
        <dbReference type="EMBL" id="RKS74053.1"/>
    </source>
</evidence>
<dbReference type="Proteomes" id="UP000281955">
    <property type="component" value="Unassembled WGS sequence"/>
</dbReference>
<dbReference type="InterPro" id="IPR037185">
    <property type="entry name" value="EmrE-like"/>
</dbReference>
<evidence type="ECO:0000313" key="3">
    <source>
        <dbReference type="Proteomes" id="UP000281955"/>
    </source>
</evidence>
<dbReference type="RefSeq" id="WP_121193821.1">
    <property type="nucleotide sequence ID" value="NZ_RBWV01000012.1"/>
</dbReference>
<sequence length="284" mass="29403">MTLLSVVVAVAAAVSFGWSTALMHHSASAASPDLHGPVALLRHLVVQWRWLVGMAASLLGFVLHAVALHLGSIALVQPVIVSGLVWSLVFRAALDRRLLPRSMLGAVLLTATGLVVFVVSFRTSAGDNSVDGRAAAVLLACGGAAAALALWLSFDAGARRRGLLLGASGGIVFGLIAGAIKATTDSAARQPVWQTWPVYVLVALGACGFLLNQRAYHQTSLSSSLPALNLLNPVVAVVFGVVAFHERPTGGPLALTAQGASLLAVLLGIFLLSRRPDRDVPVPV</sequence>
<dbReference type="AlphaFoldDB" id="A0A420XPD3"/>
<dbReference type="PANTHER" id="PTHR40761:SF1">
    <property type="entry name" value="CONSERVED INTEGRAL MEMBRANE ALANINE VALINE AND LEUCINE RICH PROTEIN-RELATED"/>
    <property type="match status" value="1"/>
</dbReference>
<reference evidence="2 3" key="1">
    <citation type="submission" date="2018-10" db="EMBL/GenBank/DDBJ databases">
        <title>Genomic Encyclopedia of Archaeal and Bacterial Type Strains, Phase II (KMG-II): from individual species to whole genera.</title>
        <authorList>
            <person name="Goeker M."/>
        </authorList>
    </citation>
    <scope>NUCLEOTIDE SEQUENCE [LARGE SCALE GENOMIC DNA]</scope>
    <source>
        <strain evidence="2 3">RP-AC37</strain>
    </source>
</reference>
<organism evidence="2 3">
    <name type="scientific">Motilibacter peucedani</name>
    <dbReference type="NCBI Taxonomy" id="598650"/>
    <lineage>
        <taxon>Bacteria</taxon>
        <taxon>Bacillati</taxon>
        <taxon>Actinomycetota</taxon>
        <taxon>Actinomycetes</taxon>
        <taxon>Motilibacterales</taxon>
        <taxon>Motilibacteraceae</taxon>
        <taxon>Motilibacter</taxon>
    </lineage>
</organism>
<feature type="transmembrane region" description="Helical" evidence="1">
    <location>
        <begin position="251"/>
        <end position="272"/>
    </location>
</feature>
<proteinExistence type="predicted"/>
<dbReference type="PANTHER" id="PTHR40761">
    <property type="entry name" value="CONSERVED INTEGRAL MEMBRANE ALANINE VALINE AND LEUCINE RICH PROTEIN-RELATED"/>
    <property type="match status" value="1"/>
</dbReference>
<feature type="transmembrane region" description="Helical" evidence="1">
    <location>
        <begin position="53"/>
        <end position="86"/>
    </location>
</feature>
<dbReference type="SUPFAM" id="SSF103481">
    <property type="entry name" value="Multidrug resistance efflux transporter EmrE"/>
    <property type="match status" value="1"/>
</dbReference>
<keyword evidence="3" id="KW-1185">Reference proteome</keyword>
<dbReference type="InParanoid" id="A0A420XPD3"/>
<evidence type="ECO:0000256" key="1">
    <source>
        <dbReference type="SAM" id="Phobius"/>
    </source>
</evidence>
<feature type="transmembrane region" description="Helical" evidence="1">
    <location>
        <begin position="225"/>
        <end position="245"/>
    </location>
</feature>
<dbReference type="Gene3D" id="1.10.3730.20">
    <property type="match status" value="1"/>
</dbReference>
<keyword evidence="1" id="KW-0812">Transmembrane</keyword>
<feature type="transmembrane region" description="Helical" evidence="1">
    <location>
        <begin position="98"/>
        <end position="121"/>
    </location>
</feature>